<dbReference type="InterPro" id="IPR036116">
    <property type="entry name" value="FN3_sf"/>
</dbReference>
<dbReference type="Proteomes" id="UP000632339">
    <property type="component" value="Unassembled WGS sequence"/>
</dbReference>
<feature type="chain" id="PRO_5046731591" description="Secreted protein (Por secretion system target)" evidence="2">
    <location>
        <begin position="25"/>
        <end position="679"/>
    </location>
</feature>
<dbReference type="InterPro" id="IPR003961">
    <property type="entry name" value="FN3_dom"/>
</dbReference>
<dbReference type="CDD" id="cd00063">
    <property type="entry name" value="FN3"/>
    <property type="match status" value="1"/>
</dbReference>
<keyword evidence="6" id="KW-1185">Reference proteome</keyword>
<keyword evidence="2" id="KW-0732">Signal</keyword>
<dbReference type="NCBIfam" id="TIGR04183">
    <property type="entry name" value="Por_Secre_tail"/>
    <property type="match status" value="1"/>
</dbReference>
<dbReference type="Pfam" id="PF18962">
    <property type="entry name" value="Por_Secre_tail"/>
    <property type="match status" value="1"/>
</dbReference>
<evidence type="ECO:0000256" key="2">
    <source>
        <dbReference type="SAM" id="SignalP"/>
    </source>
</evidence>
<keyword evidence="1" id="KW-0378">Hydrolase</keyword>
<dbReference type="EMBL" id="BMLI01000005">
    <property type="protein sequence ID" value="GGN14296.1"/>
    <property type="molecule type" value="Genomic_DNA"/>
</dbReference>
<dbReference type="Gene3D" id="3.40.50.1110">
    <property type="entry name" value="SGNH hydrolase"/>
    <property type="match status" value="1"/>
</dbReference>
<reference evidence="6" key="1">
    <citation type="journal article" date="2019" name="Int. J. Syst. Evol. Microbiol.">
        <title>The Global Catalogue of Microorganisms (GCM) 10K type strain sequencing project: providing services to taxonomists for standard genome sequencing and annotation.</title>
        <authorList>
            <consortium name="The Broad Institute Genomics Platform"/>
            <consortium name="The Broad Institute Genome Sequencing Center for Infectious Disease"/>
            <person name="Wu L."/>
            <person name="Ma J."/>
        </authorList>
    </citation>
    <scope>NUCLEOTIDE SEQUENCE [LARGE SCALE GENOMIC DNA]</scope>
    <source>
        <strain evidence="6">CGMCC 1.6375</strain>
    </source>
</reference>
<dbReference type="Gene3D" id="2.60.40.10">
    <property type="entry name" value="Immunoglobulins"/>
    <property type="match status" value="1"/>
</dbReference>
<dbReference type="InterPro" id="IPR013783">
    <property type="entry name" value="Ig-like_fold"/>
</dbReference>
<dbReference type="InterPro" id="IPR026444">
    <property type="entry name" value="Secre_tail"/>
</dbReference>
<feature type="domain" description="Secretion system C-terminal sorting" evidence="4">
    <location>
        <begin position="606"/>
        <end position="676"/>
    </location>
</feature>
<evidence type="ECO:0000256" key="1">
    <source>
        <dbReference type="ARBA" id="ARBA00022801"/>
    </source>
</evidence>
<dbReference type="InterPro" id="IPR005181">
    <property type="entry name" value="SASA"/>
</dbReference>
<organism evidence="5 6">
    <name type="scientific">Dyadobacter beijingensis</name>
    <dbReference type="NCBI Taxonomy" id="365489"/>
    <lineage>
        <taxon>Bacteria</taxon>
        <taxon>Pseudomonadati</taxon>
        <taxon>Bacteroidota</taxon>
        <taxon>Cytophagia</taxon>
        <taxon>Cytophagales</taxon>
        <taxon>Spirosomataceae</taxon>
        <taxon>Dyadobacter</taxon>
    </lineage>
</organism>
<evidence type="ECO:0000259" key="3">
    <source>
        <dbReference type="Pfam" id="PF03629"/>
    </source>
</evidence>
<dbReference type="SUPFAM" id="SSF52266">
    <property type="entry name" value="SGNH hydrolase"/>
    <property type="match status" value="1"/>
</dbReference>
<evidence type="ECO:0000313" key="6">
    <source>
        <dbReference type="Proteomes" id="UP000632339"/>
    </source>
</evidence>
<evidence type="ECO:0000259" key="4">
    <source>
        <dbReference type="Pfam" id="PF18962"/>
    </source>
</evidence>
<evidence type="ECO:0008006" key="7">
    <source>
        <dbReference type="Google" id="ProtNLM"/>
    </source>
</evidence>
<dbReference type="InterPro" id="IPR036514">
    <property type="entry name" value="SGNH_hydro_sf"/>
</dbReference>
<dbReference type="RefSeq" id="WP_019945900.1">
    <property type="nucleotide sequence ID" value="NZ_BMLI01000005.1"/>
</dbReference>
<name>A0ABQ2IKQ2_9BACT</name>
<gene>
    <name evidence="5" type="ORF">GCM10010967_58220</name>
</gene>
<proteinExistence type="predicted"/>
<protein>
    <recommendedName>
        <fullName evidence="7">Secreted protein (Por secretion system target)</fullName>
    </recommendedName>
</protein>
<feature type="signal peptide" evidence="2">
    <location>
        <begin position="1"/>
        <end position="24"/>
    </location>
</feature>
<accession>A0ABQ2IKQ2</accession>
<dbReference type="SUPFAM" id="SSF49265">
    <property type="entry name" value="Fibronectin type III"/>
    <property type="match status" value="1"/>
</dbReference>
<dbReference type="Pfam" id="PF03629">
    <property type="entry name" value="SASA"/>
    <property type="match status" value="1"/>
</dbReference>
<evidence type="ECO:0000313" key="5">
    <source>
        <dbReference type="EMBL" id="GGN14296.1"/>
    </source>
</evidence>
<sequence>MKFTHLKSLLLCLLLSCLGGSTQAQRFFSVVFDKLPKDMQLYARGDDNMAEVPVSGVIELPGWDHMSVVVFRNNQRVGYQKSAINYGGKTTGTFSITPKIKAEMADYSIAVYACQTTDSVLIVRRNELVGGDFYVISGQSNAAATIFGAWQSKYARTIARTPDSNPAKTEGDTLWTNAAWSWTYVGAWGLEMQRSIIEHDSIPTCVINGSLPGAKLAAFLERDPKDPTSFSLYGGLLKRVRVAKPARIRAFIWMHGEQEVFENLNGYAEEYDKMYNFWKQDYPEVEQFVVVQSNLVLLRGDAAERVGGSVRDFLRRTKYIYPKTDHFAAVGTPGYDAVHYERSGYEEFGRRMHRFFAPRVYGSKDTDNVTCPDIKKAFYTNAEKKEITLIFDEGQDLKWPADTTVKGQDGKPLILSLKNFFYLGGDEKKSPFSAGKAQGNQVTLTLKEASNATKLSYLPSFYPDNLPLIEPFSFNIALYTGPYLLNKRGLGAFSFDKVGIGMLLPNVELSANRTFNSVILSWKAVEGATGYVLEKKTSDAGAYAPLKTLDSKTLLLEDKDIEINATYTYRIQAVSDISQSAYATVRVDLTPILGVEHNGRELTWEIYPNPVDEVLKVGFKNPESGVIRVFNAAGQSKVRSEYRAMQDWEINISKWPAGVYLLQVEQKNGFKAARKFVKR</sequence>
<comment type="caution">
    <text evidence="5">The sequence shown here is derived from an EMBL/GenBank/DDBJ whole genome shotgun (WGS) entry which is preliminary data.</text>
</comment>
<feature type="domain" description="Sialate O-acetylesterase" evidence="3">
    <location>
        <begin position="132"/>
        <end position="354"/>
    </location>
</feature>